<evidence type="ECO:0000259" key="9">
    <source>
        <dbReference type="Pfam" id="PF22898"/>
    </source>
</evidence>
<feature type="domain" description="NOMO C-terminal transthyretin-like" evidence="13">
    <location>
        <begin position="984"/>
        <end position="1073"/>
    </location>
</feature>
<dbReference type="InterPro" id="IPR055073">
    <property type="entry name" value="NOMO1-like_9th"/>
</dbReference>
<dbReference type="SUPFAM" id="SSF49478">
    <property type="entry name" value="Cna protein B-type domain"/>
    <property type="match status" value="1"/>
</dbReference>
<comment type="subcellular location">
    <subcellularLocation>
        <location evidence="1">Endoplasmic reticulum membrane</location>
        <topology evidence="1">Single-pass type I membrane protein</topology>
    </subcellularLocation>
</comment>
<accession>A0A090X927</accession>
<evidence type="ECO:0000256" key="8">
    <source>
        <dbReference type="SAM" id="SignalP"/>
    </source>
</evidence>
<dbReference type="GO" id="GO:0005789">
    <property type="term" value="C:endoplasmic reticulum membrane"/>
    <property type="evidence" value="ECO:0007669"/>
    <property type="project" value="UniProtKB-SubCell"/>
</dbReference>
<feature type="region of interest" description="Disordered" evidence="7">
    <location>
        <begin position="1125"/>
        <end position="1145"/>
    </location>
</feature>
<proteinExistence type="evidence at transcript level"/>
<protein>
    <submittedName>
        <fullName evidence="15">Putative metalloproteinase-related collagenase pm5</fullName>
    </submittedName>
</protein>
<dbReference type="EMBL" id="GBIH01001593">
    <property type="protein sequence ID" value="JAC93117.1"/>
    <property type="molecule type" value="mRNA"/>
</dbReference>
<dbReference type="Pfam" id="PF13620">
    <property type="entry name" value="CarboxypepD_reg"/>
    <property type="match status" value="1"/>
</dbReference>
<feature type="domain" description="NOMO-like ninth beta-sandwich" evidence="10">
    <location>
        <begin position="729"/>
        <end position="801"/>
    </location>
</feature>
<dbReference type="InterPro" id="IPR051417">
    <property type="entry name" value="SDr/BOS_complex"/>
</dbReference>
<dbReference type="Pfam" id="PF23141">
    <property type="entry name" value="Ig_NOMO"/>
    <property type="match status" value="1"/>
</dbReference>
<dbReference type="GO" id="GO:0030246">
    <property type="term" value="F:carbohydrate binding"/>
    <property type="evidence" value="ECO:0007669"/>
    <property type="project" value="InterPro"/>
</dbReference>
<evidence type="ECO:0000256" key="3">
    <source>
        <dbReference type="ARBA" id="ARBA00022729"/>
    </source>
</evidence>
<dbReference type="Pfam" id="PF23192">
    <property type="entry name" value="NOMO_12th"/>
    <property type="match status" value="1"/>
</dbReference>
<dbReference type="InterPro" id="IPR056190">
    <property type="entry name" value="NOMO_5th"/>
</dbReference>
<evidence type="ECO:0000256" key="7">
    <source>
        <dbReference type="SAM" id="MobiDB-lite"/>
    </source>
</evidence>
<dbReference type="InterPro" id="IPR013783">
    <property type="entry name" value="Ig-like_fold"/>
</dbReference>
<evidence type="ECO:0000256" key="2">
    <source>
        <dbReference type="ARBA" id="ARBA00022692"/>
    </source>
</evidence>
<evidence type="ECO:0000259" key="12">
    <source>
        <dbReference type="Pfam" id="PF23141"/>
    </source>
</evidence>
<evidence type="ECO:0000256" key="6">
    <source>
        <dbReference type="ARBA" id="ARBA00023136"/>
    </source>
</evidence>
<keyword evidence="6" id="KW-0472">Membrane</keyword>
<organism evidence="15">
    <name type="scientific">Ixodes ricinus</name>
    <name type="common">Common tick</name>
    <name type="synonym">Acarus ricinus</name>
    <dbReference type="NCBI Taxonomy" id="34613"/>
    <lineage>
        <taxon>Eukaryota</taxon>
        <taxon>Metazoa</taxon>
        <taxon>Ecdysozoa</taxon>
        <taxon>Arthropoda</taxon>
        <taxon>Chelicerata</taxon>
        <taxon>Arachnida</taxon>
        <taxon>Acari</taxon>
        <taxon>Parasitiformes</taxon>
        <taxon>Ixodida</taxon>
        <taxon>Ixodoidea</taxon>
        <taxon>Ixodidae</taxon>
        <taxon>Ixodinae</taxon>
        <taxon>Ixodes</taxon>
    </lineage>
</organism>
<dbReference type="InterPro" id="IPR056191">
    <property type="entry name" value="NOMO_12th"/>
</dbReference>
<evidence type="ECO:0000256" key="5">
    <source>
        <dbReference type="ARBA" id="ARBA00022989"/>
    </source>
</evidence>
<evidence type="ECO:0000256" key="4">
    <source>
        <dbReference type="ARBA" id="ARBA00022824"/>
    </source>
</evidence>
<feature type="signal peptide" evidence="8">
    <location>
        <begin position="1"/>
        <end position="21"/>
    </location>
</feature>
<dbReference type="SUPFAM" id="SSF49452">
    <property type="entry name" value="Starch-binding domain-like"/>
    <property type="match status" value="2"/>
</dbReference>
<dbReference type="Pfam" id="PF23194">
    <property type="entry name" value="NOMO_5th"/>
    <property type="match status" value="1"/>
</dbReference>
<dbReference type="AlphaFoldDB" id="A0A090X927"/>
<dbReference type="PANTHER" id="PTHR23303">
    <property type="entry name" value="CARBOXYPEPTIDASE REGULATORY REGION-CONTAINING"/>
    <property type="match status" value="1"/>
</dbReference>
<feature type="chain" id="PRO_5001868966" evidence="8">
    <location>
        <begin position="22"/>
        <end position="1145"/>
    </location>
</feature>
<dbReference type="InterPro" id="IPR013784">
    <property type="entry name" value="Carb-bd-like_fold"/>
</dbReference>
<dbReference type="Gene3D" id="2.60.40.1120">
    <property type="entry name" value="Carboxypeptidase-like, regulatory domain"/>
    <property type="match status" value="2"/>
</dbReference>
<evidence type="ECO:0000256" key="1">
    <source>
        <dbReference type="ARBA" id="ARBA00004115"/>
    </source>
</evidence>
<feature type="domain" description="NOMO second beta-sandwich" evidence="11">
    <location>
        <begin position="114"/>
        <end position="201"/>
    </location>
</feature>
<evidence type="ECO:0000259" key="14">
    <source>
        <dbReference type="Pfam" id="PF23194"/>
    </source>
</evidence>
<keyword evidence="2" id="KW-0812">Transmembrane</keyword>
<dbReference type="InterPro" id="IPR055074">
    <property type="entry name" value="NOMO1-3_2nd"/>
</dbReference>
<name>A0A090X927_IXORI</name>
<evidence type="ECO:0000259" key="10">
    <source>
        <dbReference type="Pfam" id="PF22902"/>
    </source>
</evidence>
<keyword evidence="4" id="KW-0256">Endoplasmic reticulum</keyword>
<dbReference type="Pfam" id="PF22904">
    <property type="entry name" value="NOMO1-like_2nd"/>
    <property type="match status" value="1"/>
</dbReference>
<evidence type="ECO:0000259" key="11">
    <source>
        <dbReference type="Pfam" id="PF22904"/>
    </source>
</evidence>
<dbReference type="InterPro" id="IPR055075">
    <property type="entry name" value="NOMO-like_N"/>
</dbReference>
<dbReference type="Pfam" id="PF22902">
    <property type="entry name" value="NOMO1-like_9th"/>
    <property type="match status" value="1"/>
</dbReference>
<dbReference type="Gene3D" id="2.60.40.10">
    <property type="entry name" value="Immunoglobulins"/>
    <property type="match status" value="1"/>
</dbReference>
<evidence type="ECO:0000259" key="13">
    <source>
        <dbReference type="Pfam" id="PF23192"/>
    </source>
</evidence>
<evidence type="ECO:0000313" key="15">
    <source>
        <dbReference type="EMBL" id="JAC93117.1"/>
    </source>
</evidence>
<dbReference type="Pfam" id="PF22898">
    <property type="entry name" value="NOMO1-like_1st"/>
    <property type="match status" value="1"/>
</dbReference>
<feature type="domain" description="NOMO-like N-terminal beta-sandwich" evidence="9">
    <location>
        <begin position="28"/>
        <end position="112"/>
    </location>
</feature>
<dbReference type="InterPro" id="IPR056319">
    <property type="entry name" value="NOMO_7th"/>
</dbReference>
<feature type="domain" description="NOMO fifth transthyretin-like" evidence="14">
    <location>
        <begin position="416"/>
        <end position="473"/>
    </location>
</feature>
<feature type="domain" description="NOMO seventh transthyretin-like" evidence="12">
    <location>
        <begin position="566"/>
        <end position="636"/>
    </location>
</feature>
<keyword evidence="3 8" id="KW-0732">Signal</keyword>
<reference evidence="15" key="1">
    <citation type="journal article" date="2015" name="PLoS Negl. Trop. Dis.">
        <title>Deep Sequencing Analysis of the Ixodes ricinus Haemocytome.</title>
        <authorList>
            <person name="Kotsyfakis M."/>
            <person name="Kopacek P."/>
            <person name="Franta Z."/>
            <person name="Pedra J.H."/>
            <person name="Ribeiro J.M."/>
        </authorList>
    </citation>
    <scope>NUCLEOTIDE SEQUENCE</scope>
</reference>
<keyword evidence="5" id="KW-1133">Transmembrane helix</keyword>
<sequence>MYRTTLYILAAVLTITNFAKSDEVIGCGGFIRSTVKINYSRVEVKLLTKQGSHKYQTEGAPNNGYYLIPLYDKGEYVLKVEPPPGWIFEPASVDLRIDGSTDPCSTSKDIDFVFKGFSVTGKVVSHGLEEGPAGVTVELQGNGNSVLHTTVTGAGGAYTFSKILPGDYSLVASHPTWAFKQAKLPVKVADDNGHVARHLAVAGYDVRGEVVGEGDPVRGVHFVLTTDSASRLTAAPEGCVKSAPRGFALPAGLRLVCHVTSGEDGQFVFPTVAPGSYRLLPFYKAERIEFDMAPKQAAFSVGHGSYRFPAKFQVQGFSVSGKVLESPSGPGVAQAEVYLGDAKAATTDASGSFQLENMKAGQYVLQVRAGGMAFDPFPVRVSPNTPELPPITANRFEVCGTIEGGGRRVVVEGGAEPVSATADAKGRFCTTLETGKYVLRPFLTKEEEAAGLRFVPSELPLVLPSAKKADVSFVRFRAEIQGTVVCVGKCGSGLKVFLRAAGSGVDADVTAEVKSDESFSFSGLVVGKYQLSVNRPDWCWEHGDVKIHSVDRDVSNVVLRQSGFKMAVSSSHATKVQMVHSDGASQSFSVPAGSSTHCLSKKGVYAVKTVGCHEFEEKNILFDTTKPATVVLTASKHSVGGVVVAEENVTDLFVSASAPGAAVISVPLANPLPHAENKFLYRFAVMLPPNANVEIVPRSGRLLFNPPTFKLLVRDDCSKDEVRFDGRIGLFVDGRIHPPLGGVKVVVRDLGGHQPEVETVSDAAGKFLVGPLDSESKYDVQATREGYVLKPLGKLGHFEAFKFAEVNVAVVDAAGRALSGVLVSLSGGVDYRNNSRTREDGKLHFPNLSPGNYFLRPMMKEYRFTPPSKMVAVGEGATVDVRVTGERVAFSCMGSVSSITGEAEAGVALEALGTGSCQGHQEEAQSDPGGAFRIRGLLPGCAYRLRLKQDANPHVERAAPPERLLQVTSSDLTDVRVIVFRFFGQMDVTGKVVTEARNLPSLKVRLVADDAPEQTVHVGQLGPGGFFLLPPLARDGRSYCLQLEGGTGGAGTTGTSCFRANSSHRHLSLSYAPEAPQHADHDVVARSSLLALPVTVALLVACYHSSRILGLVSDLVGVLRGLAKGSENPTGSPLDSRRKAKARRT</sequence>
<dbReference type="PANTHER" id="PTHR23303:SF14">
    <property type="entry name" value="BOS COMPLEX SUBUNIT NOMO1-RELATED"/>
    <property type="match status" value="1"/>
</dbReference>